<gene>
    <name evidence="1" type="ORF">MW046_17430</name>
</gene>
<proteinExistence type="predicted"/>
<name>A0A8U0A7H6_9EURY</name>
<evidence type="ECO:0000313" key="1">
    <source>
        <dbReference type="EMBL" id="UPM45140.1"/>
    </source>
</evidence>
<dbReference type="Proteomes" id="UP000831768">
    <property type="component" value="Plasmid unnamed3"/>
</dbReference>
<dbReference type="GeneID" id="71929867"/>
<dbReference type="RefSeq" id="WP_247995794.1">
    <property type="nucleotide sequence ID" value="NZ_CP096022.1"/>
</dbReference>
<reference evidence="1" key="1">
    <citation type="submission" date="2022-04" db="EMBL/GenBank/DDBJ databases">
        <title>Halocatena sp. nov., isolated from a salt lake.</title>
        <authorList>
            <person name="Cui H.-L."/>
        </authorList>
    </citation>
    <scope>NUCLEOTIDE SEQUENCE</scope>
    <source>
        <strain evidence="1">AD-1</strain>
        <plasmid evidence="1">unnamed3</plasmid>
    </source>
</reference>
<dbReference type="AlphaFoldDB" id="A0A8U0A7H6"/>
<keyword evidence="2" id="KW-1185">Reference proteome</keyword>
<evidence type="ECO:0000313" key="2">
    <source>
        <dbReference type="Proteomes" id="UP000831768"/>
    </source>
</evidence>
<accession>A0A8U0A7H6</accession>
<organism evidence="1 2">
    <name type="scientific">Halocatena salina</name>
    <dbReference type="NCBI Taxonomy" id="2934340"/>
    <lineage>
        <taxon>Archaea</taxon>
        <taxon>Methanobacteriati</taxon>
        <taxon>Methanobacteriota</taxon>
        <taxon>Stenosarchaea group</taxon>
        <taxon>Halobacteria</taxon>
        <taxon>Halobacteriales</taxon>
        <taxon>Natronomonadaceae</taxon>
        <taxon>Halocatena</taxon>
    </lineage>
</organism>
<sequence>MYRLEVEYTPSVGQEAVTSSSVRLQVTEAPTDELREIAAINTDEVKRSVALIQFDTPPVRDELQTMATEYPNRKEGMIARLALIKLTDETRTETVLKPTISIDLPTVARWITALFGTADTENPLTTAFLDEVGERSNPTANIACDIVRGKSIPD</sequence>
<dbReference type="EMBL" id="CP096022">
    <property type="protein sequence ID" value="UPM45140.1"/>
    <property type="molecule type" value="Genomic_DNA"/>
</dbReference>
<dbReference type="KEGG" id="haad:MW046_17430"/>
<keyword evidence="1" id="KW-0614">Plasmid</keyword>
<protein>
    <submittedName>
        <fullName evidence="1">Uncharacterized protein</fullName>
    </submittedName>
</protein>
<geneLocation type="plasmid" evidence="1 2">
    <name>unnamed3</name>
</geneLocation>